<dbReference type="Proteomes" id="UP000655420">
    <property type="component" value="Unassembled WGS sequence"/>
</dbReference>
<feature type="region of interest" description="Disordered" evidence="1">
    <location>
        <begin position="77"/>
        <end position="113"/>
    </location>
</feature>
<dbReference type="Pfam" id="PF04324">
    <property type="entry name" value="Fer2_BFD"/>
    <property type="match status" value="1"/>
</dbReference>
<evidence type="ECO:0000256" key="1">
    <source>
        <dbReference type="SAM" id="MobiDB-lite"/>
    </source>
</evidence>
<dbReference type="EMBL" id="JAEHHL010000001">
    <property type="protein sequence ID" value="MBK0398247.1"/>
    <property type="molecule type" value="Genomic_DNA"/>
</dbReference>
<sequence>MIVCSCAVITDKDIRSAVEWMRAADPQAVVTPGKVYRALGKRPVCGGCVPLFIANMELGIDNPLPMHLRGLRAITQEGRANEGRSERHRVSEPGTPQRADSGEPVLAALSAAE</sequence>
<evidence type="ECO:0000259" key="2">
    <source>
        <dbReference type="Pfam" id="PF04324"/>
    </source>
</evidence>
<name>A0A8J7SD65_9RHOB</name>
<organism evidence="3 4">
    <name type="scientific">Thermohalobaculum xanthum</name>
    <dbReference type="NCBI Taxonomy" id="2753746"/>
    <lineage>
        <taxon>Bacteria</taxon>
        <taxon>Pseudomonadati</taxon>
        <taxon>Pseudomonadota</taxon>
        <taxon>Alphaproteobacteria</taxon>
        <taxon>Rhodobacterales</taxon>
        <taxon>Paracoccaceae</taxon>
        <taxon>Thermohalobaculum</taxon>
    </lineage>
</organism>
<keyword evidence="4" id="KW-1185">Reference proteome</keyword>
<feature type="compositionally biased region" description="Basic and acidic residues" evidence="1">
    <location>
        <begin position="79"/>
        <end position="91"/>
    </location>
</feature>
<comment type="caution">
    <text evidence="3">The sequence shown here is derived from an EMBL/GenBank/DDBJ whole genome shotgun (WGS) entry which is preliminary data.</text>
</comment>
<dbReference type="InterPro" id="IPR007419">
    <property type="entry name" value="BFD-like_2Fe2S-bd_dom"/>
</dbReference>
<reference evidence="3" key="1">
    <citation type="submission" date="2020-12" db="EMBL/GenBank/DDBJ databases">
        <title>Bacterial taxonomy.</title>
        <authorList>
            <person name="Pan X."/>
        </authorList>
    </citation>
    <scope>NUCLEOTIDE SEQUENCE</scope>
    <source>
        <strain evidence="3">M0105</strain>
    </source>
</reference>
<evidence type="ECO:0000313" key="4">
    <source>
        <dbReference type="Proteomes" id="UP000655420"/>
    </source>
</evidence>
<dbReference type="AlphaFoldDB" id="A0A8J7SD65"/>
<accession>A0A8J7SD65</accession>
<dbReference type="Gene3D" id="1.10.10.1100">
    <property type="entry name" value="BFD-like [2Fe-2S]-binding domain"/>
    <property type="match status" value="1"/>
</dbReference>
<evidence type="ECO:0000313" key="3">
    <source>
        <dbReference type="EMBL" id="MBK0398247.1"/>
    </source>
</evidence>
<feature type="domain" description="BFD-like [2Fe-2S]-binding" evidence="2">
    <location>
        <begin position="2"/>
        <end position="50"/>
    </location>
</feature>
<proteinExistence type="predicted"/>
<protein>
    <submittedName>
        <fullName evidence="3">(2Fe-2S)-binding protein</fullName>
    </submittedName>
</protein>
<gene>
    <name evidence="3" type="ORF">H0I76_03515</name>
</gene>
<dbReference type="InterPro" id="IPR041854">
    <property type="entry name" value="BFD-like_2Fe2S-bd_dom_sf"/>
</dbReference>